<protein>
    <submittedName>
        <fullName evidence="2">Outer membrane protein 13</fullName>
    </submittedName>
</protein>
<proteinExistence type="predicted"/>
<gene>
    <name evidence="2" type="primary">omp13</name>
    <name evidence="2" type="ordered locus">ACIS_00138</name>
</gene>
<dbReference type="SUPFAM" id="SSF56925">
    <property type="entry name" value="OMPA-like"/>
    <property type="match status" value="1"/>
</dbReference>
<dbReference type="HOGENOM" id="CLU_873309_0_0_5"/>
<evidence type="ECO:0000313" key="2">
    <source>
        <dbReference type="EMBL" id="ACZ48837.1"/>
    </source>
</evidence>
<dbReference type="AlphaFoldDB" id="D1ATF9"/>
<dbReference type="KEGG" id="acn:ACIS_00138"/>
<evidence type="ECO:0000259" key="1">
    <source>
        <dbReference type="Pfam" id="PF01617"/>
    </source>
</evidence>
<feature type="domain" description="Msp4/OMP-like" evidence="1">
    <location>
        <begin position="34"/>
        <end position="318"/>
    </location>
</feature>
<dbReference type="eggNOG" id="COG3637">
    <property type="taxonomic scope" value="Bacteria"/>
</dbReference>
<dbReference type="InterPro" id="IPR011250">
    <property type="entry name" value="OMP/PagP_B-barrel"/>
</dbReference>
<organism evidence="2 3">
    <name type="scientific">Anaplasma centrale (strain Israel)</name>
    <name type="common">Anaplasma marginale subsp. centrale (strain Israel)</name>
    <dbReference type="NCBI Taxonomy" id="574556"/>
    <lineage>
        <taxon>Bacteria</taxon>
        <taxon>Pseudomonadati</taxon>
        <taxon>Pseudomonadota</taxon>
        <taxon>Alphaproteobacteria</taxon>
        <taxon>Rickettsiales</taxon>
        <taxon>Anaplasmataceae</taxon>
        <taxon>Anaplasma</taxon>
    </lineage>
</organism>
<evidence type="ECO:0000313" key="3">
    <source>
        <dbReference type="Proteomes" id="UP000000630"/>
    </source>
</evidence>
<name>D1ATF9_ANACI</name>
<dbReference type="EMBL" id="CP001759">
    <property type="protein sequence ID" value="ACZ48837.1"/>
    <property type="molecule type" value="Genomic_DNA"/>
</dbReference>
<keyword evidence="3" id="KW-1185">Reference proteome</keyword>
<sequence>MVREGRGMALQWRFAVATLAMCCWWLLSAEMCSAASFYASAGYRPALQNIGRFAMSMDGHVADVFVPGLKMCCGPLAARDVDGRVMEQMQSAGAASATYSSDYMGVFGALGVVGGGFRFEFRVARNFFDAIRTGGDVFTDHRDVLLVQEARPLADNARATNVLGADQQPPAVAAPVTNRLVAIRNRGIGSTAVMINACYDADRQFVGAPLVPHFCAGSGIEAVHLFGMTRAGFSVEAGAGLHYQLSESVQLVTSAFVHKVLYSTFNSVPVVYQWRAPGAHTTSNDGSKSGSSRRGVDLKVSSMGISYLGAEVGLRWLF</sequence>
<dbReference type="Proteomes" id="UP000000630">
    <property type="component" value="Chromosome"/>
</dbReference>
<dbReference type="Pfam" id="PF01617">
    <property type="entry name" value="Surface_Ag_2"/>
    <property type="match status" value="1"/>
</dbReference>
<accession>D1ATF9</accession>
<dbReference type="InterPro" id="IPR002566">
    <property type="entry name" value="Msp4_OMP-like"/>
</dbReference>
<reference evidence="2 3" key="1">
    <citation type="journal article" date="2010" name="J. Bacteriol.">
        <title>Complete genome sequence of Anaplasma marginale subsp. centrale.</title>
        <authorList>
            <person name="Herndon D.R."/>
            <person name="Palmer G.H."/>
            <person name="Shkap V."/>
            <person name="Knowles D.P. Jr."/>
            <person name="Brayton K.A."/>
        </authorList>
    </citation>
    <scope>NUCLEOTIDE SEQUENCE [LARGE SCALE GENOMIC DNA]</scope>
    <source>
        <strain evidence="2 3">Israel</strain>
    </source>
</reference>